<dbReference type="PANTHER" id="PTHR23135">
    <property type="entry name" value="MUR LIGASE FAMILY MEMBER"/>
    <property type="match status" value="1"/>
</dbReference>
<keyword evidence="2" id="KW-0963">Cytoplasm</keyword>
<sequence length="495" mass="55593">MLTQRKSMNEYINYKDTNFVDIIDDTRLLNLSKDSNDYLFLQTPQNEQFVHTLPAYIRVIQRDSLHSYFNTDIKIIGVTGTNGKTTTTAAIYSLLLDSGCSVALLGTRGMFINGKRIKPKGLTTPTLLELYKDIDIAVKAGCEYFIMEVSSHAIKQERIYGLRFFMKIITNITSDHLDYHKTWEDYAETKIRFLRDQECIKIINLDDSSVANMRFLKNVFSYGVESKGNLFVNAYSLNQGIFAGIMLVLPQLIKQKSIDSKTLGKSMQNSSSHAKTQEATLNIGLFGLFNLYNSLAALLAVKLITKASLQNVCNLFENFGGVEGRMEVISTDPLIIIDFAHTTDGMKQVFESFKTRNISVVFGAGGDRDKSKRAKMGECAAIYAKRIYITNDNPRGEDPNQIAKEILAGVRSRIATQYGLSDSGLDSNMDYIACSRIFAKVILDRKDAISLAIKEMPKDYVLLVLGKGDEDVQIFKDNKIPFSDKKCVLEVLNNI</sequence>
<feature type="domain" description="Mur ligase C-terminal" evidence="10">
    <location>
        <begin position="324"/>
        <end position="468"/>
    </location>
</feature>
<dbReference type="GO" id="GO:0005524">
    <property type="term" value="F:ATP binding"/>
    <property type="evidence" value="ECO:0007669"/>
    <property type="project" value="UniProtKB-KW"/>
</dbReference>
<evidence type="ECO:0000256" key="6">
    <source>
        <dbReference type="ARBA" id="ARBA00022960"/>
    </source>
</evidence>
<dbReference type="InterPro" id="IPR018109">
    <property type="entry name" value="Folylpolyglutamate_synth_CS"/>
</dbReference>
<keyword evidence="3 12" id="KW-0436">Ligase</keyword>
<evidence type="ECO:0000256" key="1">
    <source>
        <dbReference type="ARBA" id="ARBA00005898"/>
    </source>
</evidence>
<evidence type="ECO:0000259" key="11">
    <source>
        <dbReference type="Pfam" id="PF08245"/>
    </source>
</evidence>
<evidence type="ECO:0000256" key="4">
    <source>
        <dbReference type="ARBA" id="ARBA00022741"/>
    </source>
</evidence>
<dbReference type="InterPro" id="IPR005761">
    <property type="entry name" value="UDP-N-AcMur-Glu-dNH2Pim_ligase"/>
</dbReference>
<dbReference type="EMBL" id="UGJE01000002">
    <property type="protein sequence ID" value="STQ85891.1"/>
    <property type="molecule type" value="Genomic_DNA"/>
</dbReference>
<comment type="similarity">
    <text evidence="1">Belongs to the MurCDEF family. MurE subfamily.</text>
</comment>
<dbReference type="InterPro" id="IPR036565">
    <property type="entry name" value="Mur-like_cat_sf"/>
</dbReference>
<keyword evidence="7 9" id="KW-0573">Peptidoglycan synthesis</keyword>
<evidence type="ECO:0000256" key="8">
    <source>
        <dbReference type="ARBA" id="ARBA00023316"/>
    </source>
</evidence>
<dbReference type="GO" id="GO:0071555">
    <property type="term" value="P:cell wall organization"/>
    <property type="evidence" value="ECO:0007669"/>
    <property type="project" value="UniProtKB-KW"/>
</dbReference>
<dbReference type="Pfam" id="PF08245">
    <property type="entry name" value="Mur_ligase_M"/>
    <property type="match status" value="1"/>
</dbReference>
<evidence type="ECO:0000256" key="9">
    <source>
        <dbReference type="RuleBase" id="RU004135"/>
    </source>
</evidence>
<keyword evidence="4" id="KW-0547">Nucleotide-binding</keyword>
<evidence type="ECO:0000256" key="5">
    <source>
        <dbReference type="ARBA" id="ARBA00022840"/>
    </source>
</evidence>
<dbReference type="NCBIfam" id="NF001126">
    <property type="entry name" value="PRK00139.1-4"/>
    <property type="match status" value="1"/>
</dbReference>
<keyword evidence="9" id="KW-0131">Cell cycle</keyword>
<keyword evidence="13" id="KW-1185">Reference proteome</keyword>
<dbReference type="NCBIfam" id="TIGR01085">
    <property type="entry name" value="murE"/>
    <property type="match status" value="1"/>
</dbReference>
<gene>
    <name evidence="12" type="primary">murE</name>
    <name evidence="12" type="ORF">NCTC12714_00680</name>
</gene>
<dbReference type="InterPro" id="IPR036615">
    <property type="entry name" value="Mur_ligase_C_dom_sf"/>
</dbReference>
<dbReference type="GO" id="GO:0004326">
    <property type="term" value="F:tetrahydrofolylpolyglutamate synthase activity"/>
    <property type="evidence" value="ECO:0007669"/>
    <property type="project" value="InterPro"/>
</dbReference>
<feature type="domain" description="Mur ligase central" evidence="11">
    <location>
        <begin position="78"/>
        <end position="300"/>
    </location>
</feature>
<comment type="pathway">
    <text evidence="9">Cell wall biogenesis; peptidoglycan biosynthesis.</text>
</comment>
<dbReference type="Gene3D" id="3.40.1190.10">
    <property type="entry name" value="Mur-like, catalytic domain"/>
    <property type="match status" value="1"/>
</dbReference>
<name>A0A377PUC1_9HELI</name>
<accession>A0A377PUC1</accession>
<comment type="subcellular location">
    <subcellularLocation>
        <location evidence="9">Cytoplasm</location>
    </subcellularLocation>
</comment>
<dbReference type="GO" id="GO:0008360">
    <property type="term" value="P:regulation of cell shape"/>
    <property type="evidence" value="ECO:0007669"/>
    <property type="project" value="UniProtKB-KW"/>
</dbReference>
<reference evidence="12 13" key="1">
    <citation type="submission" date="2018-06" db="EMBL/GenBank/DDBJ databases">
        <authorList>
            <consortium name="Pathogen Informatics"/>
            <person name="Doyle S."/>
        </authorList>
    </citation>
    <scope>NUCLEOTIDE SEQUENCE [LARGE SCALE GENOMIC DNA]</scope>
    <source>
        <strain evidence="12 13">NCTC12714</strain>
    </source>
</reference>
<evidence type="ECO:0000256" key="3">
    <source>
        <dbReference type="ARBA" id="ARBA00022598"/>
    </source>
</evidence>
<organism evidence="12 13">
    <name type="scientific">Helicobacter muridarum</name>
    <dbReference type="NCBI Taxonomy" id="216"/>
    <lineage>
        <taxon>Bacteria</taxon>
        <taxon>Pseudomonadati</taxon>
        <taxon>Campylobacterota</taxon>
        <taxon>Epsilonproteobacteria</taxon>
        <taxon>Campylobacterales</taxon>
        <taxon>Helicobacteraceae</taxon>
        <taxon>Helicobacter</taxon>
    </lineage>
</organism>
<proteinExistence type="inferred from homology"/>
<evidence type="ECO:0000259" key="10">
    <source>
        <dbReference type="Pfam" id="PF02875"/>
    </source>
</evidence>
<dbReference type="InterPro" id="IPR013221">
    <property type="entry name" value="Mur_ligase_cen"/>
</dbReference>
<dbReference type="GO" id="GO:0051301">
    <property type="term" value="P:cell division"/>
    <property type="evidence" value="ECO:0007669"/>
    <property type="project" value="UniProtKB-KW"/>
</dbReference>
<dbReference type="InterPro" id="IPR004101">
    <property type="entry name" value="Mur_ligase_C"/>
</dbReference>
<dbReference type="Pfam" id="PF02875">
    <property type="entry name" value="Mur_ligase_C"/>
    <property type="match status" value="1"/>
</dbReference>
<keyword evidence="9" id="KW-0132">Cell division</keyword>
<dbReference type="GO" id="GO:0008765">
    <property type="term" value="F:UDP-N-acetylmuramoylalanyl-D-glutamate-2,6-diaminopimelate ligase activity"/>
    <property type="evidence" value="ECO:0007669"/>
    <property type="project" value="UniProtKB-EC"/>
</dbReference>
<dbReference type="AlphaFoldDB" id="A0A377PUC1"/>
<keyword evidence="5" id="KW-0067">ATP-binding</keyword>
<evidence type="ECO:0000313" key="13">
    <source>
        <dbReference type="Proteomes" id="UP000255139"/>
    </source>
</evidence>
<dbReference type="PANTHER" id="PTHR23135:SF4">
    <property type="entry name" value="UDP-N-ACETYLMURAMOYL-L-ALANYL-D-GLUTAMATE--2,6-DIAMINOPIMELATE LIGASE MURE HOMOLOG, CHLOROPLASTIC"/>
    <property type="match status" value="1"/>
</dbReference>
<keyword evidence="8 9" id="KW-0961">Cell wall biogenesis/degradation</keyword>
<dbReference type="Gene3D" id="3.90.190.20">
    <property type="entry name" value="Mur ligase, C-terminal domain"/>
    <property type="match status" value="1"/>
</dbReference>
<protein>
    <submittedName>
        <fullName evidence="12">UDP-N-acetylmuramoylalanyl-D-glutamate--2, 6-diaminopimelate ligase</fullName>
        <ecNumber evidence="12">6.3.2.13</ecNumber>
    </submittedName>
</protein>
<dbReference type="Proteomes" id="UP000255139">
    <property type="component" value="Unassembled WGS sequence"/>
</dbReference>
<dbReference type="PROSITE" id="PS01011">
    <property type="entry name" value="FOLYLPOLYGLU_SYNT_1"/>
    <property type="match status" value="1"/>
</dbReference>
<dbReference type="GO" id="GO:0005737">
    <property type="term" value="C:cytoplasm"/>
    <property type="evidence" value="ECO:0007669"/>
    <property type="project" value="UniProtKB-SubCell"/>
</dbReference>
<evidence type="ECO:0000256" key="2">
    <source>
        <dbReference type="ARBA" id="ARBA00022490"/>
    </source>
</evidence>
<dbReference type="UniPathway" id="UPA00219"/>
<evidence type="ECO:0000256" key="7">
    <source>
        <dbReference type="ARBA" id="ARBA00022984"/>
    </source>
</evidence>
<dbReference type="SUPFAM" id="SSF53623">
    <property type="entry name" value="MurD-like peptide ligases, catalytic domain"/>
    <property type="match status" value="1"/>
</dbReference>
<dbReference type="SUPFAM" id="SSF53244">
    <property type="entry name" value="MurD-like peptide ligases, peptide-binding domain"/>
    <property type="match status" value="1"/>
</dbReference>
<evidence type="ECO:0000313" key="12">
    <source>
        <dbReference type="EMBL" id="STQ85891.1"/>
    </source>
</evidence>
<dbReference type="EC" id="6.3.2.13" evidence="12"/>
<keyword evidence="6 9" id="KW-0133">Cell shape</keyword>
<dbReference type="GO" id="GO:0009252">
    <property type="term" value="P:peptidoglycan biosynthetic process"/>
    <property type="evidence" value="ECO:0007669"/>
    <property type="project" value="UniProtKB-UniPathway"/>
</dbReference>